<sequence>MPLIAIVIAALLLSLHTGAAVSCEPVKEGTVAEAEKRFTEIRDEDPSACGGEMAARRCAAAKTAAKQHLYAQALKGYQRMLVDSPTNRCANDGMVYLVRCMCRRAAELEVHGATEAASKAYAAILAVEPLKTITSCPAAGLLSEKPDETEPPPPVVIQGEKGERGEKGARGARGRKGERGPKGADGTTAPEPTRTPLPETL</sequence>
<feature type="compositionally biased region" description="Low complexity" evidence="1">
    <location>
        <begin position="187"/>
        <end position="201"/>
    </location>
</feature>
<keyword evidence="2" id="KW-0732">Signal</keyword>
<evidence type="ECO:0000256" key="1">
    <source>
        <dbReference type="SAM" id="MobiDB-lite"/>
    </source>
</evidence>
<protein>
    <submittedName>
        <fullName evidence="3">Collagen-like protein</fullName>
    </submittedName>
</protein>
<feature type="signal peptide" evidence="2">
    <location>
        <begin position="1"/>
        <end position="19"/>
    </location>
</feature>
<comment type="caution">
    <text evidence="3">The sequence shown here is derived from an EMBL/GenBank/DDBJ whole genome shotgun (WGS) entry which is preliminary data.</text>
</comment>
<reference evidence="3" key="1">
    <citation type="submission" date="2022-10" db="EMBL/GenBank/DDBJ databases">
        <title>The WGS of Solirubrobacter phytolaccae KCTC 29190.</title>
        <authorList>
            <person name="Jiang Z."/>
        </authorList>
    </citation>
    <scope>NUCLEOTIDE SEQUENCE</scope>
    <source>
        <strain evidence="3">KCTC 29190</strain>
    </source>
</reference>
<accession>A0A9X3NCW0</accession>
<dbReference type="AlphaFoldDB" id="A0A9X3NCW0"/>
<evidence type="ECO:0000313" key="4">
    <source>
        <dbReference type="Proteomes" id="UP001147653"/>
    </source>
</evidence>
<name>A0A9X3NCW0_9ACTN</name>
<feature type="compositionally biased region" description="Basic and acidic residues" evidence="1">
    <location>
        <begin position="160"/>
        <end position="182"/>
    </location>
</feature>
<dbReference type="RefSeq" id="WP_270026025.1">
    <property type="nucleotide sequence ID" value="NZ_JAPDDP010000025.1"/>
</dbReference>
<evidence type="ECO:0000313" key="3">
    <source>
        <dbReference type="EMBL" id="MDA0181676.1"/>
    </source>
</evidence>
<proteinExistence type="predicted"/>
<feature type="chain" id="PRO_5040810126" evidence="2">
    <location>
        <begin position="20"/>
        <end position="201"/>
    </location>
</feature>
<feature type="region of interest" description="Disordered" evidence="1">
    <location>
        <begin position="141"/>
        <end position="201"/>
    </location>
</feature>
<keyword evidence="4" id="KW-1185">Reference proteome</keyword>
<keyword evidence="3" id="KW-0176">Collagen</keyword>
<evidence type="ECO:0000256" key="2">
    <source>
        <dbReference type="SAM" id="SignalP"/>
    </source>
</evidence>
<organism evidence="3 4">
    <name type="scientific">Solirubrobacter phytolaccae</name>
    <dbReference type="NCBI Taxonomy" id="1404360"/>
    <lineage>
        <taxon>Bacteria</taxon>
        <taxon>Bacillati</taxon>
        <taxon>Actinomycetota</taxon>
        <taxon>Thermoleophilia</taxon>
        <taxon>Solirubrobacterales</taxon>
        <taxon>Solirubrobacteraceae</taxon>
        <taxon>Solirubrobacter</taxon>
    </lineage>
</organism>
<dbReference type="Proteomes" id="UP001147653">
    <property type="component" value="Unassembled WGS sequence"/>
</dbReference>
<dbReference type="EMBL" id="JAPDDP010000025">
    <property type="protein sequence ID" value="MDA0181676.1"/>
    <property type="molecule type" value="Genomic_DNA"/>
</dbReference>
<gene>
    <name evidence="3" type="ORF">OJ997_15325</name>
</gene>